<accession>A0A2T0MDC7</accession>
<keyword evidence="1" id="KW-0812">Transmembrane</keyword>
<dbReference type="Pfam" id="PF01882">
    <property type="entry name" value="DUF58"/>
    <property type="match status" value="1"/>
</dbReference>
<protein>
    <submittedName>
        <fullName evidence="3">Uncharacterized protein (DUF58 family)</fullName>
    </submittedName>
</protein>
<dbReference type="InterPro" id="IPR002881">
    <property type="entry name" value="DUF58"/>
</dbReference>
<dbReference type="PANTHER" id="PTHR33608:SF3">
    <property type="entry name" value="SLR2013 PROTEIN"/>
    <property type="match status" value="1"/>
</dbReference>
<evidence type="ECO:0000313" key="3">
    <source>
        <dbReference type="EMBL" id="PRX55494.1"/>
    </source>
</evidence>
<evidence type="ECO:0000256" key="1">
    <source>
        <dbReference type="SAM" id="Phobius"/>
    </source>
</evidence>
<evidence type="ECO:0000259" key="2">
    <source>
        <dbReference type="Pfam" id="PF01882"/>
    </source>
</evidence>
<sequence length="444" mass="51880">MKKIFGHICVQQRFFVVLVSLIVGFLVSYIYPSLYAVFRILFFAICLLLIVDYILLFLSKGKLLAQRILPDKLSNGDMNPIQISITNRYLFQVTCRIIDELPFQFQKRDFGIKSTLKSGNTTSFEYQLRPTERGVYEFGSLNVFASTPIGFLARRYRYDTAAEVPVYPSFLQLRKYDLIAFTNRLHEYGLKKIRRIGHTMEFEQIKEYVQGDDIRNINWKATAKKSQLMVNQYQDEKSQPIYSVIDKGRVMKMPFEGLSLLDYAINATLVISNIALKKQDKAGMFSFSNTIENRVVAERRNSQMNLILETLYNLRTNFVESDFSRLYVDIKRNLNQRSLLLLYTNFETLDALHRQMGYLQAIAKQHLLVVIFFENTELHEFTDKKAENIQQVFEQTIAEKFVYEKKLIVNELRKHGIQTILTKPEDLTISTINKYLEIKARGLI</sequence>
<name>A0A2T0MDC7_9FLAO</name>
<keyword evidence="4" id="KW-1185">Reference proteome</keyword>
<dbReference type="AlphaFoldDB" id="A0A2T0MDC7"/>
<dbReference type="Proteomes" id="UP000237640">
    <property type="component" value="Unassembled WGS sequence"/>
</dbReference>
<dbReference type="EMBL" id="PVYX01000002">
    <property type="protein sequence ID" value="PRX55494.1"/>
    <property type="molecule type" value="Genomic_DNA"/>
</dbReference>
<keyword evidence="1" id="KW-0472">Membrane</keyword>
<comment type="caution">
    <text evidence="3">The sequence shown here is derived from an EMBL/GenBank/DDBJ whole genome shotgun (WGS) entry which is preliminary data.</text>
</comment>
<keyword evidence="1" id="KW-1133">Transmembrane helix</keyword>
<dbReference type="PANTHER" id="PTHR33608">
    <property type="entry name" value="BLL2464 PROTEIN"/>
    <property type="match status" value="1"/>
</dbReference>
<feature type="domain" description="DUF58" evidence="2">
    <location>
        <begin position="205"/>
        <end position="371"/>
    </location>
</feature>
<dbReference type="RefSeq" id="WP_106147384.1">
    <property type="nucleotide sequence ID" value="NZ_PVYX01000002.1"/>
</dbReference>
<reference evidence="3 4" key="1">
    <citation type="submission" date="2018-03" db="EMBL/GenBank/DDBJ databases">
        <title>Genomic Encyclopedia of Archaeal and Bacterial Type Strains, Phase II (KMG-II): from individual species to whole genera.</title>
        <authorList>
            <person name="Goeker M."/>
        </authorList>
    </citation>
    <scope>NUCLEOTIDE SEQUENCE [LARGE SCALE GENOMIC DNA]</scope>
    <source>
        <strain evidence="3 4">DSM 25027</strain>
    </source>
</reference>
<feature type="transmembrane region" description="Helical" evidence="1">
    <location>
        <begin position="12"/>
        <end position="31"/>
    </location>
</feature>
<gene>
    <name evidence="3" type="ORF">CLV81_3907</name>
</gene>
<feature type="transmembrane region" description="Helical" evidence="1">
    <location>
        <begin position="37"/>
        <end position="58"/>
    </location>
</feature>
<evidence type="ECO:0000313" key="4">
    <source>
        <dbReference type="Proteomes" id="UP000237640"/>
    </source>
</evidence>
<organism evidence="3 4">
    <name type="scientific">Flagellimonas meridianipacifica</name>
    <dbReference type="NCBI Taxonomy" id="1080225"/>
    <lineage>
        <taxon>Bacteria</taxon>
        <taxon>Pseudomonadati</taxon>
        <taxon>Bacteroidota</taxon>
        <taxon>Flavobacteriia</taxon>
        <taxon>Flavobacteriales</taxon>
        <taxon>Flavobacteriaceae</taxon>
        <taxon>Flagellimonas</taxon>
    </lineage>
</organism>
<proteinExistence type="predicted"/>
<dbReference type="OrthoDB" id="845740at2"/>